<dbReference type="SUPFAM" id="SSF54373">
    <property type="entry name" value="FAD-linked reductases, C-terminal domain"/>
    <property type="match status" value="1"/>
</dbReference>
<feature type="chain" id="PRO_5043730507" description="Glucose-methanol-choline oxidoreductase N-terminal domain-containing protein" evidence="8">
    <location>
        <begin position="16"/>
        <end position="591"/>
    </location>
</feature>
<reference evidence="11" key="1">
    <citation type="submission" date="2021-10" db="EMBL/GenBank/DDBJ databases">
        <title>De novo Genome Assembly of Clathrus columnatus (Basidiomycota, Fungi) Using Illumina and Nanopore Sequence Data.</title>
        <authorList>
            <person name="Ogiso-Tanaka E."/>
            <person name="Itagaki H."/>
            <person name="Hosoya T."/>
            <person name="Hosaka K."/>
        </authorList>
    </citation>
    <scope>NUCLEOTIDE SEQUENCE</scope>
    <source>
        <strain evidence="11">MO-923</strain>
    </source>
</reference>
<evidence type="ECO:0000256" key="8">
    <source>
        <dbReference type="SAM" id="SignalP"/>
    </source>
</evidence>
<feature type="domain" description="Glucose-methanol-choline oxidoreductase N-terminal" evidence="9">
    <location>
        <begin position="101"/>
        <end position="124"/>
    </location>
</feature>
<evidence type="ECO:0000256" key="6">
    <source>
        <dbReference type="ARBA" id="ARBA00023002"/>
    </source>
</evidence>
<evidence type="ECO:0000256" key="1">
    <source>
        <dbReference type="ARBA" id="ARBA00001974"/>
    </source>
</evidence>
<dbReference type="Pfam" id="PF00732">
    <property type="entry name" value="GMC_oxred_N"/>
    <property type="match status" value="1"/>
</dbReference>
<dbReference type="GO" id="GO:0016614">
    <property type="term" value="F:oxidoreductase activity, acting on CH-OH group of donors"/>
    <property type="evidence" value="ECO:0007669"/>
    <property type="project" value="InterPro"/>
</dbReference>
<gene>
    <name evidence="11" type="ORF">Clacol_009982</name>
</gene>
<dbReference type="PROSITE" id="PS00624">
    <property type="entry name" value="GMC_OXRED_2"/>
    <property type="match status" value="1"/>
</dbReference>
<dbReference type="Gene3D" id="3.30.560.10">
    <property type="entry name" value="Glucose Oxidase, domain 3"/>
    <property type="match status" value="1"/>
</dbReference>
<name>A0AAV5AM80_9AGAM</name>
<keyword evidence="4 8" id="KW-0732">Signal</keyword>
<comment type="caution">
    <text evidence="11">The sequence shown here is derived from an EMBL/GenBank/DDBJ whole genome shotgun (WGS) entry which is preliminary data.</text>
</comment>
<dbReference type="AlphaFoldDB" id="A0AAV5AM80"/>
<dbReference type="InterPro" id="IPR036188">
    <property type="entry name" value="FAD/NAD-bd_sf"/>
</dbReference>
<keyword evidence="12" id="KW-1185">Reference proteome</keyword>
<evidence type="ECO:0000256" key="4">
    <source>
        <dbReference type="ARBA" id="ARBA00022729"/>
    </source>
</evidence>
<evidence type="ECO:0000259" key="9">
    <source>
        <dbReference type="PROSITE" id="PS00623"/>
    </source>
</evidence>
<evidence type="ECO:0000259" key="10">
    <source>
        <dbReference type="PROSITE" id="PS00624"/>
    </source>
</evidence>
<keyword evidence="3 7" id="KW-0285">Flavoprotein</keyword>
<feature type="domain" description="Glucose-methanol-choline oxidoreductase N-terminal" evidence="10">
    <location>
        <begin position="290"/>
        <end position="304"/>
    </location>
</feature>
<dbReference type="PANTHER" id="PTHR11552:SF201">
    <property type="entry name" value="GLUCOSE-METHANOL-CHOLINE OXIDOREDUCTASE N-TERMINAL DOMAIN-CONTAINING PROTEIN"/>
    <property type="match status" value="1"/>
</dbReference>
<dbReference type="InterPro" id="IPR007867">
    <property type="entry name" value="GMC_OxRtase_C"/>
</dbReference>
<dbReference type="PANTHER" id="PTHR11552">
    <property type="entry name" value="GLUCOSE-METHANOL-CHOLINE GMC OXIDOREDUCTASE"/>
    <property type="match status" value="1"/>
</dbReference>
<keyword evidence="6" id="KW-0560">Oxidoreductase</keyword>
<evidence type="ECO:0000313" key="11">
    <source>
        <dbReference type="EMBL" id="GJJ15704.1"/>
    </source>
</evidence>
<protein>
    <recommendedName>
        <fullName evidence="9 10">Glucose-methanol-choline oxidoreductase N-terminal domain-containing protein</fullName>
    </recommendedName>
</protein>
<organism evidence="11 12">
    <name type="scientific">Clathrus columnatus</name>
    <dbReference type="NCBI Taxonomy" id="1419009"/>
    <lineage>
        <taxon>Eukaryota</taxon>
        <taxon>Fungi</taxon>
        <taxon>Dikarya</taxon>
        <taxon>Basidiomycota</taxon>
        <taxon>Agaricomycotina</taxon>
        <taxon>Agaricomycetes</taxon>
        <taxon>Phallomycetidae</taxon>
        <taxon>Phallales</taxon>
        <taxon>Clathraceae</taxon>
        <taxon>Clathrus</taxon>
    </lineage>
</organism>
<dbReference type="Gene3D" id="3.50.50.60">
    <property type="entry name" value="FAD/NAD(P)-binding domain"/>
    <property type="match status" value="1"/>
</dbReference>
<evidence type="ECO:0000256" key="5">
    <source>
        <dbReference type="ARBA" id="ARBA00022827"/>
    </source>
</evidence>
<comment type="similarity">
    <text evidence="2 7">Belongs to the GMC oxidoreductase family.</text>
</comment>
<proteinExistence type="inferred from homology"/>
<dbReference type="Pfam" id="PF05199">
    <property type="entry name" value="GMC_oxred_C"/>
    <property type="match status" value="1"/>
</dbReference>
<dbReference type="InterPro" id="IPR000172">
    <property type="entry name" value="GMC_OxRdtase_N"/>
</dbReference>
<dbReference type="EMBL" id="BPWL01000011">
    <property type="protein sequence ID" value="GJJ15704.1"/>
    <property type="molecule type" value="Genomic_DNA"/>
</dbReference>
<sequence>MVNLPILNATTVATAALFAAQSWDFVVVGGGTAGLTVATRLSENPSFRVAVIEAGLDRSDNPLVAIAGNWPEVFLDSDVTWGFNTVPQTSAAGQAVSQPRGKAVGGSSAVNSMEWRVGHKLEYDSWEQFGNPGWNFAGLLPYFKKTENFTPQTGNPVFPGTGQVTSDKGVGGPTTITYNIWYTSLIKLFVQSLQVLGFTINNDPESGNSGGIANIPRSVSSIDGTRQYAGITYLGQASNRTNISVLAGAQATKVLFKKVGKNQVATGVQFSVNGQTFTVSANREVILSCGAFQSPQLLELSGIGQPAILNQFGIPTLINLPGVGENLQSTKDSLNLFTVPSNLTQTPLNTALRTMTGTPFLWSPMKSIASSSAFNTLVQELKSYLASSTLTPMERQQFQLQLGWLTQSNPVVPEGQIIFANLPGSTGLPFPDGSTGMWLPSSHVRPLSRGTVHIASSNPLAAPAIDPQYLSRQYDINVFLAILQFTVKLTGSGTLANAVNGKFMPPQNLTTTPELIGWIKGGISTQFHPAGTAAMASQALGGVVNSNLIVYGTSNLRVVDASIMPLIPGANLQASVYAIAEKAADIIKAAN</sequence>
<evidence type="ECO:0000256" key="3">
    <source>
        <dbReference type="ARBA" id="ARBA00022630"/>
    </source>
</evidence>
<dbReference type="Proteomes" id="UP001050691">
    <property type="component" value="Unassembled WGS sequence"/>
</dbReference>
<evidence type="ECO:0000313" key="12">
    <source>
        <dbReference type="Proteomes" id="UP001050691"/>
    </source>
</evidence>
<evidence type="ECO:0000256" key="2">
    <source>
        <dbReference type="ARBA" id="ARBA00010790"/>
    </source>
</evidence>
<dbReference type="PIRSF" id="PIRSF000137">
    <property type="entry name" value="Alcohol_oxidase"/>
    <property type="match status" value="1"/>
</dbReference>
<dbReference type="GO" id="GO:0050660">
    <property type="term" value="F:flavin adenine dinucleotide binding"/>
    <property type="evidence" value="ECO:0007669"/>
    <property type="project" value="InterPro"/>
</dbReference>
<dbReference type="PROSITE" id="PS00623">
    <property type="entry name" value="GMC_OXRED_1"/>
    <property type="match status" value="1"/>
</dbReference>
<comment type="cofactor">
    <cofactor evidence="1">
        <name>FAD</name>
        <dbReference type="ChEBI" id="CHEBI:57692"/>
    </cofactor>
</comment>
<feature type="signal peptide" evidence="8">
    <location>
        <begin position="1"/>
        <end position="15"/>
    </location>
</feature>
<dbReference type="InterPro" id="IPR012132">
    <property type="entry name" value="GMC_OxRdtase"/>
</dbReference>
<accession>A0AAV5AM80</accession>
<evidence type="ECO:0000256" key="7">
    <source>
        <dbReference type="RuleBase" id="RU003968"/>
    </source>
</evidence>
<dbReference type="SUPFAM" id="SSF51905">
    <property type="entry name" value="FAD/NAD(P)-binding domain"/>
    <property type="match status" value="1"/>
</dbReference>
<keyword evidence="5 7" id="KW-0274">FAD</keyword>